<gene>
    <name evidence="1" type="ORF">APLA_LOCUS1027</name>
</gene>
<sequence>MSKNFPGFVILPALIVSPVLKNKQNGDKSININEKLIVVNVTELTLNNNTQEDDRDFDANFREALDRGNSIKKHLKQIKLNETFSIIADVNNNGTSEKEEVTTLETTSDPNITGNMTTELYTTTEIQGFYSNSRYNNTDINSLAITVKSPDSSLQPPLTKEEWFFFAMNTNISIAKDNKTEPNLLNITGFPSENKPNSQTKGVYKAALYNNAEIDQLSITTNFYTNELALPPPQDDRWSNFSSLKKRLPPLTEFKPLAGLYYDGFLHKPVIKSPGFVPYNQFYFY</sequence>
<accession>A0A8S0YRP5</accession>
<dbReference type="AlphaFoldDB" id="A0A8S0YRP5"/>
<proteinExistence type="predicted"/>
<evidence type="ECO:0000313" key="2">
    <source>
        <dbReference type="Proteomes" id="UP000494256"/>
    </source>
</evidence>
<comment type="caution">
    <text evidence="1">The sequence shown here is derived from an EMBL/GenBank/DDBJ whole genome shotgun (WGS) entry which is preliminary data.</text>
</comment>
<dbReference type="EMBL" id="CADEBD010000051">
    <property type="protein sequence ID" value="CAB3221862.1"/>
    <property type="molecule type" value="Genomic_DNA"/>
</dbReference>
<organism evidence="1 2">
    <name type="scientific">Arctia plantaginis</name>
    <name type="common">Wood tiger moth</name>
    <name type="synonym">Phalaena plantaginis</name>
    <dbReference type="NCBI Taxonomy" id="874455"/>
    <lineage>
        <taxon>Eukaryota</taxon>
        <taxon>Metazoa</taxon>
        <taxon>Ecdysozoa</taxon>
        <taxon>Arthropoda</taxon>
        <taxon>Hexapoda</taxon>
        <taxon>Insecta</taxon>
        <taxon>Pterygota</taxon>
        <taxon>Neoptera</taxon>
        <taxon>Endopterygota</taxon>
        <taxon>Lepidoptera</taxon>
        <taxon>Glossata</taxon>
        <taxon>Ditrysia</taxon>
        <taxon>Noctuoidea</taxon>
        <taxon>Erebidae</taxon>
        <taxon>Arctiinae</taxon>
        <taxon>Arctia</taxon>
    </lineage>
</organism>
<evidence type="ECO:0000313" key="1">
    <source>
        <dbReference type="EMBL" id="CAB3221862.1"/>
    </source>
</evidence>
<dbReference type="Proteomes" id="UP000494256">
    <property type="component" value="Unassembled WGS sequence"/>
</dbReference>
<protein>
    <submittedName>
        <fullName evidence="1">Uncharacterized protein</fullName>
    </submittedName>
</protein>
<reference evidence="1 2" key="1">
    <citation type="submission" date="2020-04" db="EMBL/GenBank/DDBJ databases">
        <authorList>
            <person name="Wallbank WR R."/>
            <person name="Pardo Diaz C."/>
            <person name="Kozak K."/>
            <person name="Martin S."/>
            <person name="Jiggins C."/>
            <person name="Moest M."/>
            <person name="Warren A I."/>
            <person name="Byers J.R.P. K."/>
            <person name="Montejo-Kovacevich G."/>
            <person name="Yen C E."/>
        </authorList>
    </citation>
    <scope>NUCLEOTIDE SEQUENCE [LARGE SCALE GENOMIC DNA]</scope>
</reference>
<dbReference type="OrthoDB" id="7414514at2759"/>
<name>A0A8S0YRP5_ARCPL</name>